<dbReference type="SUPFAM" id="SSF160719">
    <property type="entry name" value="gpW/gp25-like"/>
    <property type="match status" value="1"/>
</dbReference>
<dbReference type="EMBL" id="LR797518">
    <property type="protein sequence ID" value="CAB4222825.1"/>
    <property type="molecule type" value="Genomic_DNA"/>
</dbReference>
<gene>
    <name evidence="4" type="ORF">UFOVP1065_232</name>
    <name evidence="5" type="ORF">UFOVP1198_201</name>
    <name evidence="6" type="ORF">UFOVP1418_193</name>
    <name evidence="8" type="ORF">UFOVP1524_190</name>
    <name evidence="7" type="ORF">UFOVP1651_190</name>
    <name evidence="2" type="ORF">UFOVP908_168</name>
    <name evidence="3" type="ORF">UFOVP990_201</name>
</gene>
<dbReference type="EMBL" id="LR797369">
    <property type="protein sequence ID" value="CAB4211211.1"/>
    <property type="molecule type" value="Genomic_DNA"/>
</dbReference>
<accession>A0A6J5QFL3</accession>
<feature type="domain" description="IraD/Gp25-like" evidence="1">
    <location>
        <begin position="32"/>
        <end position="120"/>
    </location>
</feature>
<organism evidence="4">
    <name type="scientific">uncultured Caudovirales phage</name>
    <dbReference type="NCBI Taxonomy" id="2100421"/>
    <lineage>
        <taxon>Viruses</taxon>
        <taxon>Duplodnaviria</taxon>
        <taxon>Heunggongvirae</taxon>
        <taxon>Uroviricota</taxon>
        <taxon>Caudoviricetes</taxon>
        <taxon>Peduoviridae</taxon>
        <taxon>Maltschvirus</taxon>
        <taxon>Maltschvirus maltsch</taxon>
    </lineage>
</organism>
<evidence type="ECO:0000313" key="6">
    <source>
        <dbReference type="EMBL" id="CAB4211211.1"/>
    </source>
</evidence>
<evidence type="ECO:0000313" key="5">
    <source>
        <dbReference type="EMBL" id="CAB4190861.1"/>
    </source>
</evidence>
<dbReference type="EMBL" id="LR798378">
    <property type="protein sequence ID" value="CAB5227812.1"/>
    <property type="molecule type" value="Genomic_DNA"/>
</dbReference>
<dbReference type="Pfam" id="PF04965">
    <property type="entry name" value="GPW_gp25"/>
    <property type="match status" value="1"/>
</dbReference>
<reference evidence="4" key="1">
    <citation type="submission" date="2020-05" db="EMBL/GenBank/DDBJ databases">
        <authorList>
            <person name="Chiriac C."/>
            <person name="Salcher M."/>
            <person name="Ghai R."/>
            <person name="Kavagutti S V."/>
        </authorList>
    </citation>
    <scope>NUCLEOTIDE SEQUENCE</scope>
</reference>
<evidence type="ECO:0000259" key="1">
    <source>
        <dbReference type="Pfam" id="PF04965"/>
    </source>
</evidence>
<dbReference type="InterPro" id="IPR007048">
    <property type="entry name" value="IraD/Gp25-like"/>
</dbReference>
<evidence type="ECO:0000313" key="4">
    <source>
        <dbReference type="EMBL" id="CAB4182342.1"/>
    </source>
</evidence>
<name>A0A6J5QFL3_9CAUD</name>
<protein>
    <submittedName>
        <fullName evidence="4">Baseplate wedge subunit</fullName>
    </submittedName>
</protein>
<proteinExistence type="predicted"/>
<dbReference type="Gene3D" id="3.10.450.40">
    <property type="match status" value="1"/>
</dbReference>
<evidence type="ECO:0000313" key="3">
    <source>
        <dbReference type="EMBL" id="CAB4177144.1"/>
    </source>
</evidence>
<evidence type="ECO:0000313" key="8">
    <source>
        <dbReference type="EMBL" id="CAB5227812.1"/>
    </source>
</evidence>
<evidence type="ECO:0000313" key="7">
    <source>
        <dbReference type="EMBL" id="CAB4222825.1"/>
    </source>
</evidence>
<evidence type="ECO:0000313" key="2">
    <source>
        <dbReference type="EMBL" id="CAB4170886.1"/>
    </source>
</evidence>
<dbReference type="EMBL" id="LR796945">
    <property type="protein sequence ID" value="CAB4177144.1"/>
    <property type="molecule type" value="Genomic_DNA"/>
</dbReference>
<sequence>MAVTIARQPDYSDLDLDFMAHPTTGDIVKKKGVDAIKRSLRNLILTNFYDRPFNHSVGSGAQRLLFMNADQLTANFLTDAIREVIKKFEPRIILLGLDVTFDYDNNGYAVTITYSMVNRPEPLITTIFLERIR</sequence>
<dbReference type="EMBL" id="LR796860">
    <property type="protein sequence ID" value="CAB4170886.1"/>
    <property type="molecule type" value="Genomic_DNA"/>
</dbReference>
<dbReference type="EMBL" id="LR797157">
    <property type="protein sequence ID" value="CAB4190861.1"/>
    <property type="molecule type" value="Genomic_DNA"/>
</dbReference>
<dbReference type="EMBL" id="LR797021">
    <property type="protein sequence ID" value="CAB4182342.1"/>
    <property type="molecule type" value="Genomic_DNA"/>
</dbReference>